<sequence length="324" mass="34919">MAGTKFADMVIVPEKFTAYVNEKTTKVSALVKSGIAVPDERVAGLINGTPLGGNMIQMPSYKPLTGDDEIFGEDTMIPDGIKTANERATLLIRQKAWSATDLAKVKGGSDPMAAIGNYLADWWIEREQAIFLSVLKGLFATGGALATEHLHDISALSGANAVIGVNAALDTKQLMGDAANKLGIVVMHSATYTKLQKNQDITTQYDSDLKVEIEYYLGYRIIVDDTMPVNAGVYDTMFVGQGAFARQEGTPIGLIGTETDRDILASKDVLVNRKAFVLHPNGVSFTGNFTTAYAANTDLETATNWKVVADLKNIPIVCLRHKIA</sequence>
<protein>
    <submittedName>
        <fullName evidence="1">Prophage LambdaCh01, coat protein</fullName>
    </submittedName>
</protein>
<name>E6LJE6_9FIRM</name>
<reference evidence="1 2" key="1">
    <citation type="submission" date="2010-12" db="EMBL/GenBank/DDBJ databases">
        <authorList>
            <person name="Muzny D."/>
            <person name="Qin X."/>
            <person name="Deng J."/>
            <person name="Jiang H."/>
            <person name="Liu Y."/>
            <person name="Qu J."/>
            <person name="Song X.-Z."/>
            <person name="Zhang L."/>
            <person name="Thornton R."/>
            <person name="Coyle M."/>
            <person name="Francisco L."/>
            <person name="Jackson L."/>
            <person name="Javaid M."/>
            <person name="Korchina V."/>
            <person name="Kovar C."/>
            <person name="Mata R."/>
            <person name="Mathew T."/>
            <person name="Ngo R."/>
            <person name="Nguyen L."/>
            <person name="Nguyen N."/>
            <person name="Okwuonu G."/>
            <person name="Ongeri F."/>
            <person name="Pham C."/>
            <person name="Simmons D."/>
            <person name="Wilczek-Boney K."/>
            <person name="Hale W."/>
            <person name="Jakkamsetti A."/>
            <person name="Pham P."/>
            <person name="Ruth R."/>
            <person name="San Lucas F."/>
            <person name="Warren J."/>
            <person name="Zhang J."/>
            <person name="Zhao Z."/>
            <person name="Zhou C."/>
            <person name="Zhu D."/>
            <person name="Lee S."/>
            <person name="Bess C."/>
            <person name="Blankenburg K."/>
            <person name="Forbes L."/>
            <person name="Fu Q."/>
            <person name="Gubbala S."/>
            <person name="Hirani K."/>
            <person name="Jayaseelan J.C."/>
            <person name="Lara F."/>
            <person name="Munidasa M."/>
            <person name="Palculict T."/>
            <person name="Patil S."/>
            <person name="Pu L.-L."/>
            <person name="Saada N."/>
            <person name="Tang L."/>
            <person name="Weissenberger G."/>
            <person name="Zhu Y."/>
            <person name="Hemphill L."/>
            <person name="Shang Y."/>
            <person name="Youmans B."/>
            <person name="Ayvaz T."/>
            <person name="Ross M."/>
            <person name="Santibanez J."/>
            <person name="Aqrawi P."/>
            <person name="Gross S."/>
            <person name="Joshi V."/>
            <person name="Fowler G."/>
            <person name="Nazareth L."/>
            <person name="Reid J."/>
            <person name="Worley K."/>
            <person name="Petrosino J."/>
            <person name="Highlander S."/>
            <person name="Gibbs R."/>
        </authorList>
    </citation>
    <scope>NUCLEOTIDE SEQUENCE [LARGE SCALE GENOMIC DNA]</scope>
    <source>
        <strain evidence="1 2">DSM 3986</strain>
    </source>
</reference>
<comment type="caution">
    <text evidence="1">The sequence shown here is derived from an EMBL/GenBank/DDBJ whole genome shotgun (WGS) entry which is preliminary data.</text>
</comment>
<keyword evidence="1" id="KW-0167">Capsid protein</keyword>
<dbReference type="AlphaFoldDB" id="E6LJE6"/>
<evidence type="ECO:0000313" key="2">
    <source>
        <dbReference type="Proteomes" id="UP000003434"/>
    </source>
</evidence>
<dbReference type="Pfam" id="PF20036">
    <property type="entry name" value="Gp13-like"/>
    <property type="match status" value="1"/>
</dbReference>
<dbReference type="Proteomes" id="UP000003434">
    <property type="component" value="Unassembled WGS sequence"/>
</dbReference>
<dbReference type="HOGENOM" id="CLU_066432_0_0_9"/>
<keyword evidence="1" id="KW-0946">Virion</keyword>
<accession>E6LJE6</accession>
<proteinExistence type="predicted"/>
<dbReference type="eggNOG" id="ENOG502Z97E">
    <property type="taxonomic scope" value="Bacteria"/>
</dbReference>
<dbReference type="RefSeq" id="WP_008749854.1">
    <property type="nucleotide sequence ID" value="NZ_GL622296.1"/>
</dbReference>
<evidence type="ECO:0000313" key="1">
    <source>
        <dbReference type="EMBL" id="EFU78080.1"/>
    </source>
</evidence>
<organism evidence="1 2">
    <name type="scientific">Lachnoanaerobaculum saburreum DSM 3986</name>
    <dbReference type="NCBI Taxonomy" id="887325"/>
    <lineage>
        <taxon>Bacteria</taxon>
        <taxon>Bacillati</taxon>
        <taxon>Bacillota</taxon>
        <taxon>Clostridia</taxon>
        <taxon>Lachnospirales</taxon>
        <taxon>Lachnospiraceae</taxon>
        <taxon>Lachnoanaerobaculum</taxon>
    </lineage>
</organism>
<dbReference type="EMBL" id="AEPW01000001">
    <property type="protein sequence ID" value="EFU78080.1"/>
    <property type="molecule type" value="Genomic_DNA"/>
</dbReference>
<gene>
    <name evidence="1" type="ORF">HMPREF0381_0081</name>
</gene>
<dbReference type="InterPro" id="IPR045404">
    <property type="entry name" value="Gp13-like"/>
</dbReference>